<keyword evidence="3" id="KW-1185">Reference proteome</keyword>
<sequence length="125" mass="14386">MDGIRDLEDVELQSPVQADTEQQPQNNEKKTVMGSYYAKMKNTCTTLCMKMANKDTSNLPQIMSKRDLNDVECGSILLFQTSGQYYGVYLGENKYAHLVEKKRKVRDCKKPSRRRSLGQGISWRK</sequence>
<organism evidence="2 3">
    <name type="scientific">Plakobranchus ocellatus</name>
    <dbReference type="NCBI Taxonomy" id="259542"/>
    <lineage>
        <taxon>Eukaryota</taxon>
        <taxon>Metazoa</taxon>
        <taxon>Spiralia</taxon>
        <taxon>Lophotrochozoa</taxon>
        <taxon>Mollusca</taxon>
        <taxon>Gastropoda</taxon>
        <taxon>Heterobranchia</taxon>
        <taxon>Euthyneura</taxon>
        <taxon>Panpulmonata</taxon>
        <taxon>Sacoglossa</taxon>
        <taxon>Placobranchoidea</taxon>
        <taxon>Plakobranchidae</taxon>
        <taxon>Plakobranchus</taxon>
    </lineage>
</organism>
<protein>
    <submittedName>
        <fullName evidence="2">Uncharacterized protein</fullName>
    </submittedName>
</protein>
<feature type="region of interest" description="Disordered" evidence="1">
    <location>
        <begin position="103"/>
        <end position="125"/>
    </location>
</feature>
<evidence type="ECO:0000256" key="1">
    <source>
        <dbReference type="SAM" id="MobiDB-lite"/>
    </source>
</evidence>
<comment type="caution">
    <text evidence="2">The sequence shown here is derived from an EMBL/GenBank/DDBJ whole genome shotgun (WGS) entry which is preliminary data.</text>
</comment>
<evidence type="ECO:0000313" key="2">
    <source>
        <dbReference type="EMBL" id="GFO20379.1"/>
    </source>
</evidence>
<feature type="compositionally biased region" description="Basic residues" evidence="1">
    <location>
        <begin position="103"/>
        <end position="116"/>
    </location>
</feature>
<accession>A0AAV4BND9</accession>
<name>A0AAV4BND9_9GAST</name>
<evidence type="ECO:0000313" key="3">
    <source>
        <dbReference type="Proteomes" id="UP000735302"/>
    </source>
</evidence>
<proteinExistence type="predicted"/>
<feature type="compositionally biased region" description="Polar residues" evidence="1">
    <location>
        <begin position="14"/>
        <end position="26"/>
    </location>
</feature>
<gene>
    <name evidence="2" type="ORF">PoB_004688400</name>
</gene>
<dbReference type="AlphaFoldDB" id="A0AAV4BND9"/>
<feature type="region of interest" description="Disordered" evidence="1">
    <location>
        <begin position="1"/>
        <end position="31"/>
    </location>
</feature>
<dbReference type="EMBL" id="BLXT01005154">
    <property type="protein sequence ID" value="GFO20379.1"/>
    <property type="molecule type" value="Genomic_DNA"/>
</dbReference>
<reference evidence="2 3" key="1">
    <citation type="journal article" date="2021" name="Elife">
        <title>Chloroplast acquisition without the gene transfer in kleptoplastic sea slugs, Plakobranchus ocellatus.</title>
        <authorList>
            <person name="Maeda T."/>
            <person name="Takahashi S."/>
            <person name="Yoshida T."/>
            <person name="Shimamura S."/>
            <person name="Takaki Y."/>
            <person name="Nagai Y."/>
            <person name="Toyoda A."/>
            <person name="Suzuki Y."/>
            <person name="Arimoto A."/>
            <person name="Ishii H."/>
            <person name="Satoh N."/>
            <person name="Nishiyama T."/>
            <person name="Hasebe M."/>
            <person name="Maruyama T."/>
            <person name="Minagawa J."/>
            <person name="Obokata J."/>
            <person name="Shigenobu S."/>
        </authorList>
    </citation>
    <scope>NUCLEOTIDE SEQUENCE [LARGE SCALE GENOMIC DNA]</scope>
</reference>
<dbReference type="Proteomes" id="UP000735302">
    <property type="component" value="Unassembled WGS sequence"/>
</dbReference>